<name>A0A972SII4_9BURK</name>
<evidence type="ECO:0000313" key="2">
    <source>
        <dbReference type="Proteomes" id="UP000655523"/>
    </source>
</evidence>
<dbReference type="AlphaFoldDB" id="A0A972SII4"/>
<comment type="caution">
    <text evidence="1">The sequence shown here is derived from an EMBL/GenBank/DDBJ whole genome shotgun (WGS) entry which is preliminary data.</text>
</comment>
<dbReference type="EMBL" id="WOEZ01000078">
    <property type="protein sequence ID" value="NPT56022.1"/>
    <property type="molecule type" value="Genomic_DNA"/>
</dbReference>
<sequence length="66" mass="6937">MQDAASPGAFTADAYSQGPSETVVGQALADLGLDESRMLVAMSFSVMPGDFRRTSANAPAKHRYDA</sequence>
<keyword evidence="2" id="KW-1185">Reference proteome</keyword>
<gene>
    <name evidence="1" type="ORF">GNZ13_15815</name>
</gene>
<organism evidence="1 2">
    <name type="scientific">Paraburkholderia elongata</name>
    <dbReference type="NCBI Taxonomy" id="2675747"/>
    <lineage>
        <taxon>Bacteria</taxon>
        <taxon>Pseudomonadati</taxon>
        <taxon>Pseudomonadota</taxon>
        <taxon>Betaproteobacteria</taxon>
        <taxon>Burkholderiales</taxon>
        <taxon>Burkholderiaceae</taxon>
        <taxon>Paraburkholderia</taxon>
    </lineage>
</organism>
<reference evidence="1 2" key="1">
    <citation type="submission" date="2019-11" db="EMBL/GenBank/DDBJ databases">
        <title>Metabolism of dissolved organic matter in forest soils.</title>
        <authorList>
            <person name="Cyle K.T."/>
            <person name="Wilhelm R.C."/>
            <person name="Martinez C.E."/>
        </authorList>
    </citation>
    <scope>NUCLEOTIDE SEQUENCE [LARGE SCALE GENOMIC DNA]</scope>
    <source>
        <strain evidence="1 2">5N</strain>
    </source>
</reference>
<evidence type="ECO:0000313" key="1">
    <source>
        <dbReference type="EMBL" id="NPT56022.1"/>
    </source>
</evidence>
<protein>
    <submittedName>
        <fullName evidence="1">Uncharacterized protein</fullName>
    </submittedName>
</protein>
<accession>A0A972SII4</accession>
<dbReference type="Proteomes" id="UP000655523">
    <property type="component" value="Unassembled WGS sequence"/>
</dbReference>
<proteinExistence type="predicted"/>